<organism evidence="1 2">
    <name type="scientific">Bacillus salitolerans</name>
    <dbReference type="NCBI Taxonomy" id="1437434"/>
    <lineage>
        <taxon>Bacteria</taxon>
        <taxon>Bacillati</taxon>
        <taxon>Bacillota</taxon>
        <taxon>Bacilli</taxon>
        <taxon>Bacillales</taxon>
        <taxon>Bacillaceae</taxon>
        <taxon>Bacillus</taxon>
    </lineage>
</organism>
<sequence>MEKLSTLFIRENYGETCLICEQVKEKGIHLYTSFLCVECEQEIIHTQTSHPNYKFYLQQMRKITKPPIYS</sequence>
<dbReference type="Proteomes" id="UP001597214">
    <property type="component" value="Unassembled WGS sequence"/>
</dbReference>
<protein>
    <submittedName>
        <fullName evidence="1">Sigma factor G inhibitor Gin</fullName>
    </submittedName>
</protein>
<evidence type="ECO:0000313" key="2">
    <source>
        <dbReference type="Proteomes" id="UP001597214"/>
    </source>
</evidence>
<dbReference type="RefSeq" id="WP_377928057.1">
    <property type="nucleotide sequence ID" value="NZ_JBHUEM010000013.1"/>
</dbReference>
<dbReference type="Pfam" id="PF10764">
    <property type="entry name" value="Gin"/>
    <property type="match status" value="1"/>
</dbReference>
<dbReference type="EMBL" id="JBHUEM010000013">
    <property type="protein sequence ID" value="MFD1736875.1"/>
    <property type="molecule type" value="Genomic_DNA"/>
</dbReference>
<comment type="caution">
    <text evidence="1">The sequence shown here is derived from an EMBL/GenBank/DDBJ whole genome shotgun (WGS) entry which is preliminary data.</text>
</comment>
<accession>A0ABW4LNY1</accession>
<keyword evidence="2" id="KW-1185">Reference proteome</keyword>
<name>A0ABW4LNY1_9BACI</name>
<proteinExistence type="predicted"/>
<evidence type="ECO:0000313" key="1">
    <source>
        <dbReference type="EMBL" id="MFD1736875.1"/>
    </source>
</evidence>
<gene>
    <name evidence="1" type="ORF">ACFSCX_09895</name>
</gene>
<dbReference type="InterPro" id="IPR019700">
    <property type="entry name" value="Sigma-G_inhibitor_Gin"/>
</dbReference>
<reference evidence="2" key="1">
    <citation type="journal article" date="2019" name="Int. J. Syst. Evol. Microbiol.">
        <title>The Global Catalogue of Microorganisms (GCM) 10K type strain sequencing project: providing services to taxonomists for standard genome sequencing and annotation.</title>
        <authorList>
            <consortium name="The Broad Institute Genomics Platform"/>
            <consortium name="The Broad Institute Genome Sequencing Center for Infectious Disease"/>
            <person name="Wu L."/>
            <person name="Ma J."/>
        </authorList>
    </citation>
    <scope>NUCLEOTIDE SEQUENCE [LARGE SCALE GENOMIC DNA]</scope>
    <source>
        <strain evidence="2">CCUG 49339</strain>
    </source>
</reference>